<name>A0A4P5PEA4_9ENTE</name>
<comment type="caution">
    <text evidence="1">The sequence shown here is derived from an EMBL/GenBank/DDBJ whole genome shotgun (WGS) entry which is preliminary data.</text>
</comment>
<proteinExistence type="predicted"/>
<keyword evidence="2" id="KW-1185">Reference proteome</keyword>
<protein>
    <submittedName>
        <fullName evidence="1">Uncharacterized protein</fullName>
    </submittedName>
</protein>
<evidence type="ECO:0000313" key="2">
    <source>
        <dbReference type="Proteomes" id="UP000290567"/>
    </source>
</evidence>
<dbReference type="EMBL" id="BJCC01000021">
    <property type="protein sequence ID" value="GCF94631.1"/>
    <property type="molecule type" value="Genomic_DNA"/>
</dbReference>
<organism evidence="1 2">
    <name type="scientific">Enterococcus florum</name>
    <dbReference type="NCBI Taxonomy" id="2480627"/>
    <lineage>
        <taxon>Bacteria</taxon>
        <taxon>Bacillati</taxon>
        <taxon>Bacillota</taxon>
        <taxon>Bacilli</taxon>
        <taxon>Lactobacillales</taxon>
        <taxon>Enterococcaceae</taxon>
        <taxon>Enterococcus</taxon>
    </lineage>
</organism>
<dbReference type="RefSeq" id="WP_175580081.1">
    <property type="nucleotide sequence ID" value="NZ_BJCC01000021.1"/>
</dbReference>
<dbReference type="AlphaFoldDB" id="A0A4P5PEA4"/>
<sequence length="101" mass="12124">MTRYLPTNDLLFRKIFTSPASKHLLQHFIEDFLGQRFRTLIPKEHYHIKKYQKSFKKGKLQRTEVDILATTADGLMTTIEMQTVLRSKNLDYWTSKRMKLF</sequence>
<dbReference type="Proteomes" id="UP000290567">
    <property type="component" value="Unassembled WGS sequence"/>
</dbReference>
<accession>A0A4P5PEA4</accession>
<reference evidence="2" key="1">
    <citation type="submission" date="2019-02" db="EMBL/GenBank/DDBJ databases">
        <title>Draft genome sequence of Enterococcus sp. Gos25-1.</title>
        <authorList>
            <person name="Tanaka N."/>
            <person name="Shiwa Y."/>
            <person name="Fujita N."/>
        </authorList>
    </citation>
    <scope>NUCLEOTIDE SEQUENCE [LARGE SCALE GENOMIC DNA]</scope>
    <source>
        <strain evidence="2">Gos25-1</strain>
    </source>
</reference>
<gene>
    <name evidence="1" type="ORF">NRIC_25220</name>
</gene>
<dbReference type="Pfam" id="PF12784">
    <property type="entry name" value="PDDEXK_2"/>
    <property type="match status" value="1"/>
</dbReference>
<evidence type="ECO:0000313" key="1">
    <source>
        <dbReference type="EMBL" id="GCF94631.1"/>
    </source>
</evidence>